<protein>
    <submittedName>
        <fullName evidence="2">Uncharacterized protein</fullName>
    </submittedName>
</protein>
<feature type="region of interest" description="Disordered" evidence="1">
    <location>
        <begin position="1"/>
        <end position="118"/>
    </location>
</feature>
<dbReference type="GeneID" id="87862717"/>
<reference evidence="2" key="1">
    <citation type="journal article" date="2023" name="Mol. Phylogenet. Evol.">
        <title>Genome-scale phylogeny and comparative genomics of the fungal order Sordariales.</title>
        <authorList>
            <person name="Hensen N."/>
            <person name="Bonometti L."/>
            <person name="Westerberg I."/>
            <person name="Brannstrom I.O."/>
            <person name="Guillou S."/>
            <person name="Cros-Aarteil S."/>
            <person name="Calhoun S."/>
            <person name="Haridas S."/>
            <person name="Kuo A."/>
            <person name="Mondo S."/>
            <person name="Pangilinan J."/>
            <person name="Riley R."/>
            <person name="LaButti K."/>
            <person name="Andreopoulos B."/>
            <person name="Lipzen A."/>
            <person name="Chen C."/>
            <person name="Yan M."/>
            <person name="Daum C."/>
            <person name="Ng V."/>
            <person name="Clum A."/>
            <person name="Steindorff A."/>
            <person name="Ohm R.A."/>
            <person name="Martin F."/>
            <person name="Silar P."/>
            <person name="Natvig D.O."/>
            <person name="Lalanne C."/>
            <person name="Gautier V."/>
            <person name="Ament-Velasquez S.L."/>
            <person name="Kruys A."/>
            <person name="Hutchinson M.I."/>
            <person name="Powell A.J."/>
            <person name="Barry K."/>
            <person name="Miller A.N."/>
            <person name="Grigoriev I.V."/>
            <person name="Debuchy R."/>
            <person name="Gladieux P."/>
            <person name="Hiltunen Thoren M."/>
            <person name="Johannesson H."/>
        </authorList>
    </citation>
    <scope>NUCLEOTIDE SEQUENCE</scope>
    <source>
        <strain evidence="2">CBS 560.94</strain>
    </source>
</reference>
<feature type="compositionally biased region" description="Basic and acidic residues" evidence="1">
    <location>
        <begin position="1"/>
        <end position="20"/>
    </location>
</feature>
<dbReference type="AlphaFoldDB" id="A0AAE0MRW9"/>
<dbReference type="RefSeq" id="XP_062681259.1">
    <property type="nucleotide sequence ID" value="XM_062825563.1"/>
</dbReference>
<accession>A0AAE0MRW9</accession>
<reference evidence="2" key="2">
    <citation type="submission" date="2023-06" db="EMBL/GenBank/DDBJ databases">
        <authorList>
            <consortium name="Lawrence Berkeley National Laboratory"/>
            <person name="Haridas S."/>
            <person name="Hensen N."/>
            <person name="Bonometti L."/>
            <person name="Westerberg I."/>
            <person name="Brannstrom I.O."/>
            <person name="Guillou S."/>
            <person name="Cros-Aarteil S."/>
            <person name="Calhoun S."/>
            <person name="Kuo A."/>
            <person name="Mondo S."/>
            <person name="Pangilinan J."/>
            <person name="Riley R."/>
            <person name="Labutti K."/>
            <person name="Andreopoulos B."/>
            <person name="Lipzen A."/>
            <person name="Chen C."/>
            <person name="Yanf M."/>
            <person name="Daum C."/>
            <person name="Ng V."/>
            <person name="Clum A."/>
            <person name="Steindorff A."/>
            <person name="Ohm R."/>
            <person name="Martin F."/>
            <person name="Silar P."/>
            <person name="Natvig D."/>
            <person name="Lalanne C."/>
            <person name="Gautier V."/>
            <person name="Ament-Velasquez S.L."/>
            <person name="Kruys A."/>
            <person name="Hutchinson M.I."/>
            <person name="Powell A.J."/>
            <person name="Barry K."/>
            <person name="Miller A.N."/>
            <person name="Grigoriev I.V."/>
            <person name="Debuchy R."/>
            <person name="Gladieux P."/>
            <person name="Thoren M.H."/>
            <person name="Johannesson H."/>
        </authorList>
    </citation>
    <scope>NUCLEOTIDE SEQUENCE</scope>
    <source>
        <strain evidence="2">CBS 560.94</strain>
    </source>
</reference>
<feature type="compositionally biased region" description="Low complexity" evidence="1">
    <location>
        <begin position="149"/>
        <end position="168"/>
    </location>
</feature>
<keyword evidence="3" id="KW-1185">Reference proteome</keyword>
<feature type="compositionally biased region" description="Pro residues" evidence="1">
    <location>
        <begin position="234"/>
        <end position="254"/>
    </location>
</feature>
<organism evidence="2 3">
    <name type="scientific">Neurospora tetraspora</name>
    <dbReference type="NCBI Taxonomy" id="94610"/>
    <lineage>
        <taxon>Eukaryota</taxon>
        <taxon>Fungi</taxon>
        <taxon>Dikarya</taxon>
        <taxon>Ascomycota</taxon>
        <taxon>Pezizomycotina</taxon>
        <taxon>Sordariomycetes</taxon>
        <taxon>Sordariomycetidae</taxon>
        <taxon>Sordariales</taxon>
        <taxon>Sordariaceae</taxon>
        <taxon>Neurospora</taxon>
    </lineage>
</organism>
<name>A0AAE0MRW9_9PEZI</name>
<feature type="compositionally biased region" description="Low complexity" evidence="1">
    <location>
        <begin position="89"/>
        <end position="115"/>
    </location>
</feature>
<evidence type="ECO:0000313" key="3">
    <source>
        <dbReference type="Proteomes" id="UP001278500"/>
    </source>
</evidence>
<sequence>MTMDGPKRPGEDKHLESRDRPRAKRRKTSYDGGEVAIYDEERVEQVNISNTDDDSDNDSVGLPSLDLFQWPAGEHDPLLPIPDMPLQPSSPSSHDSGSDSEYSSDSSSSSSSSSPALPFEGAVSPPFPWGSPAPFLPATFFPLPPLPGQDQNEPGQQFNQQQGIAAQPHPEPAPVPHHDEHHETQVVNGLPTPVLVPHHHEHHEAQIVMGLLTPAPEAELALHLPALPNDGFALPPPALGPPPAPGPGPGPGPGPEMDMLPILHALLQLFLTTYLASMV</sequence>
<dbReference type="Proteomes" id="UP001278500">
    <property type="component" value="Unassembled WGS sequence"/>
</dbReference>
<feature type="region of interest" description="Disordered" evidence="1">
    <location>
        <begin position="233"/>
        <end position="257"/>
    </location>
</feature>
<dbReference type="EMBL" id="JAUEPP010000004">
    <property type="protein sequence ID" value="KAK3344646.1"/>
    <property type="molecule type" value="Genomic_DNA"/>
</dbReference>
<evidence type="ECO:0000256" key="1">
    <source>
        <dbReference type="SAM" id="MobiDB-lite"/>
    </source>
</evidence>
<evidence type="ECO:0000313" key="2">
    <source>
        <dbReference type="EMBL" id="KAK3344646.1"/>
    </source>
</evidence>
<comment type="caution">
    <text evidence="2">The sequence shown here is derived from an EMBL/GenBank/DDBJ whole genome shotgun (WGS) entry which is preliminary data.</text>
</comment>
<feature type="region of interest" description="Disordered" evidence="1">
    <location>
        <begin position="140"/>
        <end position="182"/>
    </location>
</feature>
<gene>
    <name evidence="2" type="ORF">B0H65DRAFT_442154</name>
</gene>
<proteinExistence type="predicted"/>